<dbReference type="GO" id="GO:0005634">
    <property type="term" value="C:nucleus"/>
    <property type="evidence" value="ECO:0007669"/>
    <property type="project" value="UniProtKB-SubCell"/>
</dbReference>
<comment type="subcellular location">
    <subcellularLocation>
        <location evidence="1">Nucleus</location>
    </subcellularLocation>
</comment>
<dbReference type="Gene3D" id="1.20.120.2010">
    <property type="entry name" value="NAB conserved domain 2"/>
    <property type="match status" value="1"/>
</dbReference>
<keyword evidence="4" id="KW-0805">Transcription regulation</keyword>
<dbReference type="Proteomes" id="UP001152759">
    <property type="component" value="Chromosome 2"/>
</dbReference>
<sequence length="584" mass="63938">MERQPPRLRTPDAPLATTPTPTSIPSPAPTTSSAATPDASQRIPGLNANGTVTLTSVPRNQAEIELYRVMQRASLLSYYDTLLEMGGDDMHQLCEAGEVEFLEIMALVGMAAKPLHVRRFQKALNEWLRNPAMFQTPLEPERSSVVRDCVSPLTRNPGANLVNSCTPPPSVPVSSSYGSPVPANKIPLKTDCWGPPRVYSPGCASASSASLSSSPGSPAPNPLQAPNPLHAPNPSLVSSQIEKLAAAARHLVQSIPELDPKPLTTNKKKMSKDLERLMSMSEDNPRRMDLIREYSAIYGRFDCKRKPEKPLTLHEVSVNEAAAQLCKLVPALVTRRDELFPLARQVVRDSGYRYSKGHSKSSKSFCDSRYKRSRTDVSVFDLEEESYLDSNQGQLSSSTDEPRDSSESKLFESFQSNDFLDQRYNDPLRSEPEDGAYRGEKFAPSNSRTRWSQSKKTCGPTSSCPDTDDTDSQYSLSNMSSYSQDAGDSHTDGISEEKYGWTSNLTQISPKSSFDCQPQQKSINVSCSTSSSHLSNRPNSDADTITTTQVVATSGDNIIAVANPALYKSPPIDADAIKIEFNSN</sequence>
<evidence type="ECO:0000256" key="3">
    <source>
        <dbReference type="ARBA" id="ARBA00022491"/>
    </source>
</evidence>
<feature type="compositionally biased region" description="Low complexity" evidence="7">
    <location>
        <begin position="29"/>
        <end position="40"/>
    </location>
</feature>
<organism evidence="10 11">
    <name type="scientific">Bemisia tabaci</name>
    <name type="common">Sweetpotato whitefly</name>
    <name type="synonym">Aleurodes tabaci</name>
    <dbReference type="NCBI Taxonomy" id="7038"/>
    <lineage>
        <taxon>Eukaryota</taxon>
        <taxon>Metazoa</taxon>
        <taxon>Ecdysozoa</taxon>
        <taxon>Arthropoda</taxon>
        <taxon>Hexapoda</taxon>
        <taxon>Insecta</taxon>
        <taxon>Pterygota</taxon>
        <taxon>Neoptera</taxon>
        <taxon>Paraneoptera</taxon>
        <taxon>Hemiptera</taxon>
        <taxon>Sternorrhyncha</taxon>
        <taxon>Aleyrodoidea</taxon>
        <taxon>Aleyrodidae</taxon>
        <taxon>Aleyrodinae</taxon>
        <taxon>Bemisia</taxon>
    </lineage>
</organism>
<dbReference type="Pfam" id="PF04904">
    <property type="entry name" value="SAM_NCD1"/>
    <property type="match status" value="1"/>
</dbReference>
<evidence type="ECO:0000256" key="2">
    <source>
        <dbReference type="ARBA" id="ARBA00008864"/>
    </source>
</evidence>
<feature type="compositionally biased region" description="Polar residues" evidence="7">
    <location>
        <begin position="388"/>
        <end position="399"/>
    </location>
</feature>
<accession>A0A9P0EYP0</accession>
<feature type="region of interest" description="Disordered" evidence="7">
    <location>
        <begin position="1"/>
        <end position="47"/>
    </location>
</feature>
<keyword evidence="6" id="KW-0539">Nucleus</keyword>
<feature type="domain" description="Nab N-terminal" evidence="8">
    <location>
        <begin position="58"/>
        <end position="135"/>
    </location>
</feature>
<evidence type="ECO:0000313" key="10">
    <source>
        <dbReference type="EMBL" id="CAH0384575.1"/>
    </source>
</evidence>
<dbReference type="InterPro" id="IPR039040">
    <property type="entry name" value="NAB_fam"/>
</dbReference>
<feature type="compositionally biased region" description="Low complexity" evidence="7">
    <location>
        <begin position="204"/>
        <end position="216"/>
    </location>
</feature>
<feature type="compositionally biased region" description="Basic and acidic residues" evidence="7">
    <location>
        <begin position="421"/>
        <end position="441"/>
    </location>
</feature>
<dbReference type="InterPro" id="IPR038398">
    <property type="entry name" value="NCD2_sf"/>
</dbReference>
<dbReference type="GO" id="GO:0003712">
    <property type="term" value="F:transcription coregulator activity"/>
    <property type="evidence" value="ECO:0007669"/>
    <property type="project" value="InterPro"/>
</dbReference>
<feature type="compositionally biased region" description="Polar residues" evidence="7">
    <location>
        <begin position="444"/>
        <end position="456"/>
    </location>
</feature>
<evidence type="ECO:0000256" key="7">
    <source>
        <dbReference type="SAM" id="MobiDB-lite"/>
    </source>
</evidence>
<keyword evidence="11" id="KW-1185">Reference proteome</keyword>
<feature type="compositionally biased region" description="Pro residues" evidence="7">
    <location>
        <begin position="217"/>
        <end position="231"/>
    </location>
</feature>
<dbReference type="PANTHER" id="PTHR12623:SF10">
    <property type="entry name" value="NGFI-A-BINDING PROTEIN HOMOLOG"/>
    <property type="match status" value="1"/>
</dbReference>
<name>A0A9P0EYP0_BEMTA</name>
<evidence type="ECO:0000256" key="6">
    <source>
        <dbReference type="ARBA" id="ARBA00023242"/>
    </source>
</evidence>
<dbReference type="InterPro" id="IPR006988">
    <property type="entry name" value="Nab_N"/>
</dbReference>
<dbReference type="FunFam" id="1.20.120.2010:FF:000001">
    <property type="entry name" value="NGFI-A-binding protein 1 isoform X1"/>
    <property type="match status" value="1"/>
</dbReference>
<evidence type="ECO:0000259" key="9">
    <source>
        <dbReference type="Pfam" id="PF04905"/>
    </source>
</evidence>
<dbReference type="EMBL" id="OU963863">
    <property type="protein sequence ID" value="CAH0384575.1"/>
    <property type="molecule type" value="Genomic_DNA"/>
</dbReference>
<evidence type="ECO:0000259" key="8">
    <source>
        <dbReference type="Pfam" id="PF04904"/>
    </source>
</evidence>
<dbReference type="PANTHER" id="PTHR12623">
    <property type="entry name" value="NGFI-A BINDING PROTEIN"/>
    <property type="match status" value="1"/>
</dbReference>
<feature type="region of interest" description="Disordered" evidence="7">
    <location>
        <begin position="204"/>
        <end position="235"/>
    </location>
</feature>
<evidence type="ECO:0008006" key="12">
    <source>
        <dbReference type="Google" id="ProtNLM"/>
    </source>
</evidence>
<feature type="domain" description="NAB co-repressor" evidence="9">
    <location>
        <begin position="236"/>
        <end position="360"/>
    </location>
</feature>
<protein>
    <recommendedName>
        <fullName evidence="12">NGFI-A-binding protein homolog</fullName>
    </recommendedName>
</protein>
<feature type="region of interest" description="Disordered" evidence="7">
    <location>
        <begin position="421"/>
        <end position="495"/>
    </location>
</feature>
<feature type="region of interest" description="Disordered" evidence="7">
    <location>
        <begin position="388"/>
        <end position="409"/>
    </location>
</feature>
<evidence type="ECO:0000256" key="4">
    <source>
        <dbReference type="ARBA" id="ARBA00023015"/>
    </source>
</evidence>
<feature type="compositionally biased region" description="Low complexity" evidence="7">
    <location>
        <begin position="11"/>
        <end position="21"/>
    </location>
</feature>
<keyword evidence="5" id="KW-0804">Transcription</keyword>
<feature type="compositionally biased region" description="Low complexity" evidence="7">
    <location>
        <begin position="472"/>
        <end position="484"/>
    </location>
</feature>
<dbReference type="AlphaFoldDB" id="A0A9P0EYP0"/>
<evidence type="ECO:0000256" key="5">
    <source>
        <dbReference type="ARBA" id="ARBA00023163"/>
    </source>
</evidence>
<reference evidence="10" key="1">
    <citation type="submission" date="2021-12" db="EMBL/GenBank/DDBJ databases">
        <authorList>
            <person name="King R."/>
        </authorList>
    </citation>
    <scope>NUCLEOTIDE SEQUENCE</scope>
</reference>
<comment type="similarity">
    <text evidence="2">Belongs to the NAB family.</text>
</comment>
<gene>
    <name evidence="10" type="ORF">BEMITA_LOCUS3885</name>
</gene>
<evidence type="ECO:0000313" key="11">
    <source>
        <dbReference type="Proteomes" id="UP001152759"/>
    </source>
</evidence>
<evidence type="ECO:0000256" key="1">
    <source>
        <dbReference type="ARBA" id="ARBA00004123"/>
    </source>
</evidence>
<dbReference type="InterPro" id="IPR006989">
    <property type="entry name" value="NAB_co-repressor_dom"/>
</dbReference>
<keyword evidence="3" id="KW-0678">Repressor</keyword>
<feature type="compositionally biased region" description="Basic and acidic residues" evidence="7">
    <location>
        <begin position="400"/>
        <end position="409"/>
    </location>
</feature>
<dbReference type="GO" id="GO:0045892">
    <property type="term" value="P:negative regulation of DNA-templated transcription"/>
    <property type="evidence" value="ECO:0007669"/>
    <property type="project" value="InterPro"/>
</dbReference>
<dbReference type="Pfam" id="PF04905">
    <property type="entry name" value="NCD2"/>
    <property type="match status" value="1"/>
</dbReference>
<proteinExistence type="inferred from homology"/>